<feature type="transmembrane region" description="Helical" evidence="1">
    <location>
        <begin position="52"/>
        <end position="69"/>
    </location>
</feature>
<comment type="caution">
    <text evidence="2">The sequence shown here is derived from an EMBL/GenBank/DDBJ whole genome shotgun (WGS) entry which is preliminary data.</text>
</comment>
<keyword evidence="1" id="KW-0472">Membrane</keyword>
<feature type="transmembrane region" description="Helical" evidence="1">
    <location>
        <begin position="76"/>
        <end position="92"/>
    </location>
</feature>
<dbReference type="Proteomes" id="UP000739069">
    <property type="component" value="Unassembled WGS sequence"/>
</dbReference>
<feature type="transmembrane region" description="Helical" evidence="1">
    <location>
        <begin position="98"/>
        <end position="125"/>
    </location>
</feature>
<dbReference type="AlphaFoldDB" id="A0A943TAV5"/>
<evidence type="ECO:0000256" key="1">
    <source>
        <dbReference type="SAM" id="Phobius"/>
    </source>
</evidence>
<dbReference type="InterPro" id="IPR011990">
    <property type="entry name" value="TPR-like_helical_dom_sf"/>
</dbReference>
<dbReference type="Gene3D" id="1.25.40.10">
    <property type="entry name" value="Tetratricopeptide repeat domain"/>
    <property type="match status" value="1"/>
</dbReference>
<evidence type="ECO:0008006" key="4">
    <source>
        <dbReference type="Google" id="ProtNLM"/>
    </source>
</evidence>
<feature type="transmembrane region" description="Helical" evidence="1">
    <location>
        <begin position="26"/>
        <end position="46"/>
    </location>
</feature>
<dbReference type="EMBL" id="JAGZXI010000010">
    <property type="protein sequence ID" value="MBS6635414.1"/>
    <property type="molecule type" value="Genomic_DNA"/>
</dbReference>
<name>A0A943TAV5_9MICC</name>
<keyword evidence="1" id="KW-1133">Transmembrane helix</keyword>
<organism evidence="2 3">
    <name type="scientific">Rothia mucilaginosa</name>
    <dbReference type="NCBI Taxonomy" id="43675"/>
    <lineage>
        <taxon>Bacteria</taxon>
        <taxon>Bacillati</taxon>
        <taxon>Actinomycetota</taxon>
        <taxon>Actinomycetes</taxon>
        <taxon>Micrococcales</taxon>
        <taxon>Micrococcaceae</taxon>
        <taxon>Rothia</taxon>
    </lineage>
</organism>
<evidence type="ECO:0000313" key="2">
    <source>
        <dbReference type="EMBL" id="MBS6635414.1"/>
    </source>
</evidence>
<evidence type="ECO:0000313" key="3">
    <source>
        <dbReference type="Proteomes" id="UP000739069"/>
    </source>
</evidence>
<dbReference type="SUPFAM" id="SSF48452">
    <property type="entry name" value="TPR-like"/>
    <property type="match status" value="1"/>
</dbReference>
<dbReference type="RefSeq" id="WP_303953347.1">
    <property type="nucleotide sequence ID" value="NZ_JAGZXI010000010.1"/>
</dbReference>
<accession>A0A943TAV5</accession>
<gene>
    <name evidence="2" type="ORF">KH265_07180</name>
</gene>
<keyword evidence="1" id="KW-0812">Transmembrane</keyword>
<proteinExistence type="predicted"/>
<sequence length="222" mass="24071">MSEQTSSEGSPVPSAMRSRGPWWTSLRLWTVCACALLVLTVLILPLPIVVRAFILGVLIFSAVFVTVDAGGFGKTFAALTCTLLVLYLVYTADRGMSLLLSGSVAGVVLGIGMILLPVLGAWALVREILFGTRIQMMAQQLSDSGDLAEDHLPRTPSGKVNREAATAEFESFAEAVEASPEDWKAWFNLACMYDAVGERKRARAAMRNAWSLRSGRAAKEMR</sequence>
<reference evidence="2" key="1">
    <citation type="submission" date="2021-02" db="EMBL/GenBank/DDBJ databases">
        <title>Infant gut strain persistence is associated with maternal origin, phylogeny, and functional potential including surface adhesion and iron acquisition.</title>
        <authorList>
            <person name="Lou Y.C."/>
        </authorList>
    </citation>
    <scope>NUCLEOTIDE SEQUENCE</scope>
    <source>
        <strain evidence="2">L1_008_092G1_dasL1_008_092G1_concoct_16</strain>
    </source>
</reference>
<protein>
    <recommendedName>
        <fullName evidence="4">Tetratricopeptide repeat protein</fullName>
    </recommendedName>
</protein>